<feature type="compositionally biased region" description="Basic and acidic residues" evidence="2">
    <location>
        <begin position="513"/>
        <end position="522"/>
    </location>
</feature>
<feature type="compositionally biased region" description="Low complexity" evidence="2">
    <location>
        <begin position="586"/>
        <end position="615"/>
    </location>
</feature>
<evidence type="ECO:0000313" key="3">
    <source>
        <dbReference type="EMBL" id="CAD8998215.1"/>
    </source>
</evidence>
<accession>A0A7S1I1X1</accession>
<keyword evidence="1" id="KW-0175">Coiled coil</keyword>
<feature type="region of interest" description="Disordered" evidence="2">
    <location>
        <begin position="586"/>
        <end position="670"/>
    </location>
</feature>
<dbReference type="AlphaFoldDB" id="A0A7S1I1X1"/>
<feature type="compositionally biased region" description="Polar residues" evidence="2">
    <location>
        <begin position="497"/>
        <end position="510"/>
    </location>
</feature>
<feature type="compositionally biased region" description="Low complexity" evidence="2">
    <location>
        <begin position="215"/>
        <end position="230"/>
    </location>
</feature>
<feature type="compositionally biased region" description="Polar residues" evidence="2">
    <location>
        <begin position="445"/>
        <end position="455"/>
    </location>
</feature>
<sequence length="849" mass="93311">MSDEYLQTLDGIICALQPRLRTPEFHDSQQGRQRLLVQCEQLRLALLKKDADVVKCVEMGQQLLAANAELKAELAEAHQQIERQMKELRTAQDVIQEHRVEISKMKSERLVLLEEVEDCQQTIELYCKDMTQLRHFHQCETDAIVLQTHLTSMKNLMAWEESVGLYAKVRESRRHKTMLDRKDLEIHALRKELEALKSVVPARKLPTADSFSPLSYPTSPLSNSKSSSRPQLHLHRQPRGHHSPFQLWNLAVNMSTQLYDSHATSISLGPVLCREMQQYFGGATLEQLRQGGHNVVLVLERVLVRASGSFPASEGPPIIGGALSLSSLHGTDGAGAMILDFGCSGEEGPNGRNWLIPDRTQTLFSRCSAPDGRLSPDHKLRYDECGREYDHTRGLLELCDLVEGGMGVFDPAIAFSPIPPDDISFGRVYGIDRFGRRQAHPMAMPTQTDPTSTLNPVLIPTPTPATALAARGLNTNPQRVQVSELNPDLDVDDCTAGDTSNGCESSTSTAGHPDPDQPLRRENKEAYAPPCTQYWGMDSPVAQGLLFDYTFYSSMKQMYGPSSIIFLARPQSASTDDEADNVDCFSTARSSSSSAVDLSTRSSPLPPRGSQQHQGGHQGRHQTGNRECRSNYGSVRGGGQDRERCYEVGSGYGGGQKDGDGTGGQDGDTCRWSPRELNQESRPQFTHGVGVNPGPTADTDPPASVLKCVITPSCSNPNPSPTLERVTWMPAVSDPVKYHLQKALQTHLQELLRYSASSMIHNFSSTCLTLKRNWDGSGGTTCDVNLQFTVVFSSVPTTQLWDVPQASDSLHPIKELSWEDASANAIGGMMGSVIQNEGVIHPDAQCVVT</sequence>
<protein>
    <submittedName>
        <fullName evidence="3">Uncharacterized protein</fullName>
    </submittedName>
</protein>
<evidence type="ECO:0000256" key="1">
    <source>
        <dbReference type="SAM" id="Coils"/>
    </source>
</evidence>
<gene>
    <name evidence="3" type="ORF">EGYM00392_LOCUS9285</name>
</gene>
<evidence type="ECO:0000256" key="2">
    <source>
        <dbReference type="SAM" id="MobiDB-lite"/>
    </source>
</evidence>
<name>A0A7S1I1X1_9EUGL</name>
<feature type="region of interest" description="Disordered" evidence="2">
    <location>
        <begin position="211"/>
        <end position="240"/>
    </location>
</feature>
<feature type="region of interest" description="Disordered" evidence="2">
    <location>
        <begin position="485"/>
        <end position="522"/>
    </location>
</feature>
<organism evidence="3">
    <name type="scientific">Eutreptiella gymnastica</name>
    <dbReference type="NCBI Taxonomy" id="73025"/>
    <lineage>
        <taxon>Eukaryota</taxon>
        <taxon>Discoba</taxon>
        <taxon>Euglenozoa</taxon>
        <taxon>Euglenida</taxon>
        <taxon>Spirocuta</taxon>
        <taxon>Euglenophyceae</taxon>
        <taxon>Eutreptiales</taxon>
        <taxon>Eutreptiaceae</taxon>
        <taxon>Eutreptiella</taxon>
    </lineage>
</organism>
<feature type="compositionally biased region" description="Gly residues" evidence="2">
    <location>
        <begin position="650"/>
        <end position="666"/>
    </location>
</feature>
<reference evidence="3" key="1">
    <citation type="submission" date="2021-01" db="EMBL/GenBank/DDBJ databases">
        <authorList>
            <person name="Corre E."/>
            <person name="Pelletier E."/>
            <person name="Niang G."/>
            <person name="Scheremetjew M."/>
            <person name="Finn R."/>
            <person name="Kale V."/>
            <person name="Holt S."/>
            <person name="Cochrane G."/>
            <person name="Meng A."/>
            <person name="Brown T."/>
            <person name="Cohen L."/>
        </authorList>
    </citation>
    <scope>NUCLEOTIDE SEQUENCE</scope>
    <source>
        <strain evidence="3">NIES-381</strain>
    </source>
</reference>
<dbReference type="EMBL" id="HBGA01025074">
    <property type="protein sequence ID" value="CAD8998215.1"/>
    <property type="molecule type" value="Transcribed_RNA"/>
</dbReference>
<proteinExistence type="predicted"/>
<feature type="region of interest" description="Disordered" evidence="2">
    <location>
        <begin position="442"/>
        <end position="461"/>
    </location>
</feature>
<feature type="coiled-coil region" evidence="1">
    <location>
        <begin position="60"/>
        <end position="108"/>
    </location>
</feature>